<keyword evidence="2" id="KW-1185">Reference proteome</keyword>
<name>A0AAE0XE94_9GAST</name>
<reference evidence="1" key="1">
    <citation type="journal article" date="2023" name="G3 (Bethesda)">
        <title>A reference genome for the long-term kleptoplast-retaining sea slug Elysia crispata morphotype clarki.</title>
        <authorList>
            <person name="Eastman K.E."/>
            <person name="Pendleton A.L."/>
            <person name="Shaikh M.A."/>
            <person name="Suttiyut T."/>
            <person name="Ogas R."/>
            <person name="Tomko P."/>
            <person name="Gavelis G."/>
            <person name="Widhalm J.R."/>
            <person name="Wisecaver J.H."/>
        </authorList>
    </citation>
    <scope>NUCLEOTIDE SEQUENCE</scope>
    <source>
        <strain evidence="1">ECLA1</strain>
    </source>
</reference>
<protein>
    <submittedName>
        <fullName evidence="1">Uncharacterized protein</fullName>
    </submittedName>
</protein>
<evidence type="ECO:0000313" key="1">
    <source>
        <dbReference type="EMBL" id="KAK3690933.1"/>
    </source>
</evidence>
<gene>
    <name evidence="1" type="ORF">RRG08_021631</name>
</gene>
<comment type="caution">
    <text evidence="1">The sequence shown here is derived from an EMBL/GenBank/DDBJ whole genome shotgun (WGS) entry which is preliminary data.</text>
</comment>
<accession>A0AAE0XE94</accession>
<dbReference type="EMBL" id="JAWDGP010008106">
    <property type="protein sequence ID" value="KAK3690933.1"/>
    <property type="molecule type" value="Genomic_DNA"/>
</dbReference>
<dbReference type="Proteomes" id="UP001283361">
    <property type="component" value="Unassembled WGS sequence"/>
</dbReference>
<sequence length="92" mass="10199">MNKGTRHLQDYTKLVTISGMEHTQFSNCIKLYQGFSSSLGLETAHLVPRDTRGSWESLFCFVSSIFVSLSATSDLHHGVSIKMASHHVIICA</sequence>
<evidence type="ECO:0000313" key="2">
    <source>
        <dbReference type="Proteomes" id="UP001283361"/>
    </source>
</evidence>
<organism evidence="1 2">
    <name type="scientific">Elysia crispata</name>
    <name type="common">lettuce slug</name>
    <dbReference type="NCBI Taxonomy" id="231223"/>
    <lineage>
        <taxon>Eukaryota</taxon>
        <taxon>Metazoa</taxon>
        <taxon>Spiralia</taxon>
        <taxon>Lophotrochozoa</taxon>
        <taxon>Mollusca</taxon>
        <taxon>Gastropoda</taxon>
        <taxon>Heterobranchia</taxon>
        <taxon>Euthyneura</taxon>
        <taxon>Panpulmonata</taxon>
        <taxon>Sacoglossa</taxon>
        <taxon>Placobranchoidea</taxon>
        <taxon>Plakobranchidae</taxon>
        <taxon>Elysia</taxon>
    </lineage>
</organism>
<proteinExistence type="predicted"/>
<dbReference type="AlphaFoldDB" id="A0AAE0XE94"/>